<dbReference type="RefSeq" id="XP_007872951.1">
    <property type="nucleotide sequence ID" value="XM_007874760.1"/>
</dbReference>
<dbReference type="OrthoDB" id="346839at2759"/>
<dbReference type="SUPFAM" id="SSF54928">
    <property type="entry name" value="RNA-binding domain, RBD"/>
    <property type="match status" value="1"/>
</dbReference>
<dbReference type="GO" id="GO:0000775">
    <property type="term" value="C:chromosome, centromeric region"/>
    <property type="evidence" value="ECO:0007669"/>
    <property type="project" value="EnsemblFungi"/>
</dbReference>
<keyword evidence="5" id="KW-1185">Reference proteome</keyword>
<keyword evidence="1" id="KW-0694">RNA-binding</keyword>
<feature type="compositionally biased region" description="Basic residues" evidence="2">
    <location>
        <begin position="208"/>
        <end position="224"/>
    </location>
</feature>
<dbReference type="PANTHER" id="PTHR19965">
    <property type="entry name" value="RNA AND EXPORT FACTOR BINDING PROTEIN"/>
    <property type="match status" value="1"/>
</dbReference>
<dbReference type="Pfam" id="PF00076">
    <property type="entry name" value="RRM_1"/>
    <property type="match status" value="1"/>
</dbReference>
<dbReference type="AlphaFoldDB" id="M7NUC3"/>
<dbReference type="InterPro" id="IPR051229">
    <property type="entry name" value="ALYREF_mRNA_export"/>
</dbReference>
<dbReference type="GO" id="GO:0140746">
    <property type="term" value="P:siRNA catabolic process"/>
    <property type="evidence" value="ECO:0007669"/>
    <property type="project" value="EnsemblFungi"/>
</dbReference>
<dbReference type="Proteomes" id="UP000011958">
    <property type="component" value="Unassembled WGS sequence"/>
</dbReference>
<proteinExistence type="predicted"/>
<evidence type="ECO:0000256" key="2">
    <source>
        <dbReference type="SAM" id="MobiDB-lite"/>
    </source>
</evidence>
<dbReference type="GO" id="GO:0003729">
    <property type="term" value="F:mRNA binding"/>
    <property type="evidence" value="ECO:0007669"/>
    <property type="project" value="TreeGrafter"/>
</dbReference>
<sequence>MTPLDKSLDEIIASRPSGRIRRIPKRMRRIRTRLGTRKITQIVSATTAAAAIQAVMEEGSKIIVSNLVSFFRIVSLKKWYEIIKAKTLEEAGLSPSFGRRSVSLFNAFFLSYSLIFIYQPLSRASKDLFSKSIGPTRRCFLSYGPNGQSKGIATVIFQRKADASRAYELYEGRLIDGIRRMKIEIVLDPGKSMASSSLSQRIGPGISRGRRLKKPGKGTGRFKRVPRPKKTLEELDAEMIDYFGSANQEIIT</sequence>
<evidence type="ECO:0000313" key="5">
    <source>
        <dbReference type="Proteomes" id="UP000011958"/>
    </source>
</evidence>
<feature type="domain" description="RRM" evidence="3">
    <location>
        <begin position="126"/>
        <end position="177"/>
    </location>
</feature>
<comment type="caution">
    <text evidence="4">The sequence shown here is derived from an EMBL/GenBank/DDBJ whole genome shotgun (WGS) entry which is preliminary data.</text>
</comment>
<dbReference type="GO" id="GO:0000791">
    <property type="term" value="C:euchromatin"/>
    <property type="evidence" value="ECO:0007669"/>
    <property type="project" value="EnsemblFungi"/>
</dbReference>
<dbReference type="VEuPathDB" id="FungiDB:PNEG_01038"/>
<accession>M7NUC3</accession>
<dbReference type="eggNOG" id="KOG0533">
    <property type="taxonomic scope" value="Eukaryota"/>
</dbReference>
<evidence type="ECO:0000256" key="1">
    <source>
        <dbReference type="ARBA" id="ARBA00022884"/>
    </source>
</evidence>
<dbReference type="InterPro" id="IPR035979">
    <property type="entry name" value="RBD_domain_sf"/>
</dbReference>
<gene>
    <name evidence="4" type="ORF">PNEG_01038</name>
</gene>
<dbReference type="InterPro" id="IPR000504">
    <property type="entry name" value="RRM_dom"/>
</dbReference>
<dbReference type="HOGENOM" id="CLU_052367_2_2_1"/>
<dbReference type="InterPro" id="IPR012677">
    <property type="entry name" value="Nucleotide-bd_a/b_plait_sf"/>
</dbReference>
<reference evidence="5" key="1">
    <citation type="journal article" date="2016" name="Nat. Commun.">
        <title>Genome analysis of three Pneumocystis species reveals adaptation mechanisms to life exclusively in mammalian hosts.</title>
        <authorList>
            <person name="Ma L."/>
            <person name="Chen Z."/>
            <person name="Huang D.W."/>
            <person name="Kutty G."/>
            <person name="Ishihara M."/>
            <person name="Wang H."/>
            <person name="Abouelleil A."/>
            <person name="Bishop L."/>
            <person name="Davey E."/>
            <person name="Deng R."/>
            <person name="Deng X."/>
            <person name="Fan L."/>
            <person name="Fantoni G."/>
            <person name="Fitzgerald M."/>
            <person name="Gogineni E."/>
            <person name="Goldberg J.M."/>
            <person name="Handley G."/>
            <person name="Hu X."/>
            <person name="Huber C."/>
            <person name="Jiao X."/>
            <person name="Jones K."/>
            <person name="Levin J.Z."/>
            <person name="Liu Y."/>
            <person name="Macdonald P."/>
            <person name="Melnikov A."/>
            <person name="Raley C."/>
            <person name="Sassi M."/>
            <person name="Sherman B.T."/>
            <person name="Song X."/>
            <person name="Sykes S."/>
            <person name="Tran B."/>
            <person name="Walsh L."/>
            <person name="Xia Y."/>
            <person name="Yang J."/>
            <person name="Young S."/>
            <person name="Zeng Q."/>
            <person name="Zheng X."/>
            <person name="Stephens R."/>
            <person name="Nusbaum C."/>
            <person name="Birren B.W."/>
            <person name="Azadi P."/>
            <person name="Lempicki R.A."/>
            <person name="Cuomo C.A."/>
            <person name="Kovacs J.A."/>
        </authorList>
    </citation>
    <scope>NUCLEOTIDE SEQUENCE [LARGE SCALE GENOMIC DNA]</scope>
    <source>
        <strain evidence="5">B123</strain>
    </source>
</reference>
<dbReference type="STRING" id="1069680.M7NUC3"/>
<dbReference type="GO" id="GO:0071040">
    <property type="term" value="P:nuclear polyadenylation-dependent antisense transcript catabolic process"/>
    <property type="evidence" value="ECO:0007669"/>
    <property type="project" value="EnsemblFungi"/>
</dbReference>
<protein>
    <recommendedName>
        <fullName evidence="3">RRM domain-containing protein</fullName>
    </recommendedName>
</protein>
<dbReference type="GeneID" id="19894736"/>
<dbReference type="PANTHER" id="PTHR19965:SF35">
    <property type="entry name" value="RNA ANNEALING PROTEIN YRA1"/>
    <property type="match status" value="1"/>
</dbReference>
<evidence type="ECO:0000259" key="3">
    <source>
        <dbReference type="Pfam" id="PF00076"/>
    </source>
</evidence>
<dbReference type="EMBL" id="AFWA02000003">
    <property type="protein sequence ID" value="EMR10892.1"/>
    <property type="molecule type" value="Genomic_DNA"/>
</dbReference>
<dbReference type="GO" id="GO:0005634">
    <property type="term" value="C:nucleus"/>
    <property type="evidence" value="ECO:0007669"/>
    <property type="project" value="EnsemblFungi"/>
</dbReference>
<name>M7NUC3_PNEMU</name>
<dbReference type="Gene3D" id="3.30.70.330">
    <property type="match status" value="1"/>
</dbReference>
<evidence type="ECO:0000313" key="4">
    <source>
        <dbReference type="EMBL" id="EMR10892.1"/>
    </source>
</evidence>
<feature type="region of interest" description="Disordered" evidence="2">
    <location>
        <begin position="196"/>
        <end position="224"/>
    </location>
</feature>
<organism evidence="4 5">
    <name type="scientific">Pneumocystis murina (strain B123)</name>
    <name type="common">Mouse pneumocystis pneumonia agent</name>
    <name type="synonym">Pneumocystis carinii f. sp. muris</name>
    <dbReference type="NCBI Taxonomy" id="1069680"/>
    <lineage>
        <taxon>Eukaryota</taxon>
        <taxon>Fungi</taxon>
        <taxon>Dikarya</taxon>
        <taxon>Ascomycota</taxon>
        <taxon>Taphrinomycotina</taxon>
        <taxon>Pneumocystomycetes</taxon>
        <taxon>Pneumocystaceae</taxon>
        <taxon>Pneumocystis</taxon>
    </lineage>
</organism>